<dbReference type="Gene3D" id="3.30.40.10">
    <property type="entry name" value="Zinc/RING finger domain, C3HC4 (zinc finger)"/>
    <property type="match status" value="1"/>
</dbReference>
<dbReference type="SMART" id="SM00557">
    <property type="entry name" value="IG_FLMN"/>
    <property type="match status" value="1"/>
</dbReference>
<dbReference type="PANTHER" id="PTHR25462:SF296">
    <property type="entry name" value="MEIOTIC P26, ISOFORM F"/>
    <property type="match status" value="1"/>
</dbReference>
<dbReference type="Gene3D" id="2.40.10.500">
    <property type="match status" value="1"/>
</dbReference>
<sequence length="860" mass="93231">MAMLSMYFSNYCTSANQQVTTFEAPAIAMATSDVPYAKPIDKQFLNCGICLERYQTPKVLPCLHTFCERCLGEYIPPQSLTLTCPICRQQSILPERGVAALQNNFFISNLMEVLMEPSLCTCCHRNASATSKCTDCGDLLCMACTDTHRGVTLTRSHHVVSLSELAMSEYSDSDGRAETALMCPSHDSEQLRFYCETCETAICDFCAELEHVDHAVTVLADAIQEHRSSLRTLLDKVNAKIPLLRDALAAVGDVSASLAARAADAEAEVSAAFERVAAAAREREARLLDDVRLMHAAKQDVLLQQREQLENSLASFSSCVDFTENALRSAGETEILLVKKQMSEKLLEFAEKTVGVGAVDENDRLAFSGAADCDLAAASLRGVGAVATTEEERSFNGFCSHYVSGKIRRSTTFETAGESPWRQSEPDADAIRPIDKSSPELRHLPERYQTPTAEHPCRRGVAALQNEPSSSSEPDGGLMEIVASARAAPDAGRVVAPTVADGGRGGDYELSYVVAEEGRYHMSIRLYGQHIKGSPFKIRAKSEDRSSGDRPSSSKIPRTAVRQKATKRPPSARSGGSNRKSNPIEDDLVRRSGAKGRNRGEFTNPQGVFCTPGGRVVVADSNNQNVQVFTAAGDFKFRFGIRGRSPGQLQRPTGVAVMSNGNVVVADYENKWVSIFAPDGKFVSKIGSGKLLGPKGVAVDRNNHIIVVDNKASCVFVFQPNGKLIHKFGCRGNDEHQFAGPHFVAVNAKNDIVISDFHNHAVKVFDSEGGFLFSFGSNGEGNGQFNAPTGVAVDKLGNILVADWGNSRIQVFDSQGSFLSYINTTGDPLYGPQGLTVTSDGHVVVADSGNHCFKIYKYLQ</sequence>
<proteinExistence type="inferred from homology"/>
<dbReference type="PROSITE" id="PS00518">
    <property type="entry name" value="ZF_RING_1"/>
    <property type="match status" value="1"/>
</dbReference>
<dbReference type="PROSITE" id="PS50119">
    <property type="entry name" value="ZF_BBOX"/>
    <property type="match status" value="2"/>
</dbReference>
<dbReference type="PROSITE" id="PS50089">
    <property type="entry name" value="ZF_RING_2"/>
    <property type="match status" value="1"/>
</dbReference>
<dbReference type="InterPro" id="IPR027370">
    <property type="entry name" value="Znf-RING_euk"/>
</dbReference>
<dbReference type="GeneID" id="106806623"/>
<evidence type="ECO:0000256" key="6">
    <source>
        <dbReference type="ARBA" id="ARBA00022771"/>
    </source>
</evidence>
<dbReference type="InterPro" id="IPR003649">
    <property type="entry name" value="Bbox_C"/>
</dbReference>
<dbReference type="InterPro" id="IPR001258">
    <property type="entry name" value="NHL_repeat"/>
</dbReference>
<dbReference type="Pfam" id="PF01436">
    <property type="entry name" value="NHL"/>
    <property type="match status" value="6"/>
</dbReference>
<dbReference type="SMART" id="SM00336">
    <property type="entry name" value="BBOX"/>
    <property type="match status" value="2"/>
</dbReference>
<dbReference type="InterPro" id="IPR001298">
    <property type="entry name" value="Filamin/ABP280_rpt"/>
</dbReference>
<dbReference type="SUPFAM" id="SSF57845">
    <property type="entry name" value="B-box zinc-binding domain"/>
    <property type="match status" value="1"/>
</dbReference>
<evidence type="ECO:0000256" key="11">
    <source>
        <dbReference type="PROSITE-ProRule" id="PRU00504"/>
    </source>
</evidence>
<feature type="repeat" description="NHL" evidence="11">
    <location>
        <begin position="725"/>
        <end position="768"/>
    </location>
</feature>
<gene>
    <name evidence="16" type="primary">LOC106806623</name>
</gene>
<evidence type="ECO:0000259" key="13">
    <source>
        <dbReference type="PROSITE" id="PS50089"/>
    </source>
</evidence>
<evidence type="ECO:0000313" key="16">
    <source>
        <dbReference type="RefSeq" id="XP_014664112.1"/>
    </source>
</evidence>
<feature type="region of interest" description="Disordered" evidence="12">
    <location>
        <begin position="414"/>
        <end position="433"/>
    </location>
</feature>
<dbReference type="Pfam" id="PF00630">
    <property type="entry name" value="Filamin"/>
    <property type="match status" value="1"/>
</dbReference>
<dbReference type="InterPro" id="IPR047153">
    <property type="entry name" value="TRIM45/56/19-like"/>
</dbReference>
<dbReference type="InterPro" id="IPR000315">
    <property type="entry name" value="Znf_B-box"/>
</dbReference>
<dbReference type="InterPro" id="IPR011042">
    <property type="entry name" value="6-blade_b-propeller_TolB-like"/>
</dbReference>
<feature type="repeat" description="NHL" evidence="11">
    <location>
        <begin position="772"/>
        <end position="815"/>
    </location>
</feature>
<dbReference type="Pfam" id="PF00643">
    <property type="entry name" value="zf-B_box"/>
    <property type="match status" value="1"/>
</dbReference>
<dbReference type="InterPro" id="IPR057750">
    <property type="entry name" value="TRIM2/3_C"/>
</dbReference>
<keyword evidence="7" id="KW-0833">Ubl conjugation pathway</keyword>
<dbReference type="InterPro" id="IPR001841">
    <property type="entry name" value="Znf_RING"/>
</dbReference>
<evidence type="ECO:0000256" key="9">
    <source>
        <dbReference type="PROSITE-ProRule" id="PRU00024"/>
    </source>
</evidence>
<evidence type="ECO:0000256" key="7">
    <source>
        <dbReference type="ARBA" id="ARBA00022786"/>
    </source>
</evidence>
<feature type="repeat" description="Filamin" evidence="10">
    <location>
        <begin position="506"/>
        <end position="540"/>
    </location>
</feature>
<dbReference type="SUPFAM" id="SSF81296">
    <property type="entry name" value="E set domains"/>
    <property type="match status" value="1"/>
</dbReference>
<dbReference type="PANTHER" id="PTHR25462">
    <property type="entry name" value="BONUS, ISOFORM C-RELATED"/>
    <property type="match status" value="1"/>
</dbReference>
<dbReference type="Proteomes" id="UP000695022">
    <property type="component" value="Unplaced"/>
</dbReference>
<feature type="repeat" description="NHL" evidence="11">
    <location>
        <begin position="680"/>
        <end position="721"/>
    </location>
</feature>
<keyword evidence="2" id="KW-0597">Phosphoprotein</keyword>
<dbReference type="SUPFAM" id="SSF101898">
    <property type="entry name" value="NHL repeat"/>
    <property type="match status" value="1"/>
</dbReference>
<dbReference type="RefSeq" id="XP_014664112.1">
    <property type="nucleotide sequence ID" value="XM_014808626.1"/>
</dbReference>
<organism evidence="15 16">
    <name type="scientific">Priapulus caudatus</name>
    <name type="common">Priapulid worm</name>
    <dbReference type="NCBI Taxonomy" id="37621"/>
    <lineage>
        <taxon>Eukaryota</taxon>
        <taxon>Metazoa</taxon>
        <taxon>Ecdysozoa</taxon>
        <taxon>Scalidophora</taxon>
        <taxon>Priapulida</taxon>
        <taxon>Priapulimorpha</taxon>
        <taxon>Priapulimorphida</taxon>
        <taxon>Priapulidae</taxon>
        <taxon>Priapulus</taxon>
    </lineage>
</organism>
<feature type="repeat" description="NHL" evidence="11">
    <location>
        <begin position="589"/>
        <end position="632"/>
    </location>
</feature>
<feature type="domain" description="RING-type" evidence="13">
    <location>
        <begin position="47"/>
        <end position="88"/>
    </location>
</feature>
<dbReference type="PROSITE" id="PS51125">
    <property type="entry name" value="NHL"/>
    <property type="match status" value="6"/>
</dbReference>
<feature type="region of interest" description="Disordered" evidence="12">
    <location>
        <begin position="539"/>
        <end position="606"/>
    </location>
</feature>
<keyword evidence="15" id="KW-1185">Reference proteome</keyword>
<keyword evidence="3" id="KW-0808">Transferase</keyword>
<keyword evidence="8" id="KW-0862">Zinc</keyword>
<dbReference type="SUPFAM" id="SSF57850">
    <property type="entry name" value="RING/U-box"/>
    <property type="match status" value="1"/>
</dbReference>
<keyword evidence="4" id="KW-0479">Metal-binding</keyword>
<feature type="domain" description="B box-type" evidence="14">
    <location>
        <begin position="115"/>
        <end position="162"/>
    </location>
</feature>
<accession>A0ABM1DVZ1</accession>
<evidence type="ECO:0000256" key="2">
    <source>
        <dbReference type="ARBA" id="ARBA00022553"/>
    </source>
</evidence>
<feature type="domain" description="B box-type" evidence="14">
    <location>
        <begin position="178"/>
        <end position="219"/>
    </location>
</feature>
<comment type="similarity">
    <text evidence="1">Belongs to the TRIM/RBCC family.</text>
</comment>
<dbReference type="InterPro" id="IPR013783">
    <property type="entry name" value="Ig-like_fold"/>
</dbReference>
<evidence type="ECO:0000259" key="14">
    <source>
        <dbReference type="PROSITE" id="PS50119"/>
    </source>
</evidence>
<evidence type="ECO:0000256" key="3">
    <source>
        <dbReference type="ARBA" id="ARBA00022679"/>
    </source>
</evidence>
<keyword evidence="5" id="KW-0677">Repeat</keyword>
<evidence type="ECO:0000313" key="15">
    <source>
        <dbReference type="Proteomes" id="UP000695022"/>
    </source>
</evidence>
<feature type="repeat" description="NHL" evidence="11">
    <location>
        <begin position="816"/>
        <end position="859"/>
    </location>
</feature>
<dbReference type="SMART" id="SM00502">
    <property type="entry name" value="BBC"/>
    <property type="match status" value="1"/>
</dbReference>
<dbReference type="PROSITE" id="PS50194">
    <property type="entry name" value="FILAMIN_REPEAT"/>
    <property type="match status" value="1"/>
</dbReference>
<dbReference type="CDD" id="cd14960">
    <property type="entry name" value="NHL_TRIM2_like"/>
    <property type="match status" value="1"/>
</dbReference>
<protein>
    <submittedName>
        <fullName evidence="16">Tripartite motif-containing protein 2-like</fullName>
    </submittedName>
</protein>
<evidence type="ECO:0000256" key="8">
    <source>
        <dbReference type="ARBA" id="ARBA00022833"/>
    </source>
</evidence>
<dbReference type="SMART" id="SM00184">
    <property type="entry name" value="RING"/>
    <property type="match status" value="1"/>
</dbReference>
<evidence type="ECO:0000256" key="12">
    <source>
        <dbReference type="SAM" id="MobiDB-lite"/>
    </source>
</evidence>
<dbReference type="Gene3D" id="3.30.160.60">
    <property type="entry name" value="Classic Zinc Finger"/>
    <property type="match status" value="1"/>
</dbReference>
<dbReference type="Gene3D" id="2.60.40.10">
    <property type="entry name" value="Immunoglobulins"/>
    <property type="match status" value="1"/>
</dbReference>
<dbReference type="InterPro" id="IPR014756">
    <property type="entry name" value="Ig_E-set"/>
</dbReference>
<keyword evidence="6 9" id="KW-0863">Zinc-finger</keyword>
<reference evidence="16" key="1">
    <citation type="submission" date="2025-08" db="UniProtKB">
        <authorList>
            <consortium name="RefSeq"/>
        </authorList>
    </citation>
    <scope>IDENTIFICATION</scope>
</reference>
<evidence type="ECO:0000256" key="4">
    <source>
        <dbReference type="ARBA" id="ARBA00022723"/>
    </source>
</evidence>
<dbReference type="InterPro" id="IPR017868">
    <property type="entry name" value="Filamin/ABP280_repeat-like"/>
</dbReference>
<name>A0ABM1DVZ1_PRICU</name>
<dbReference type="Pfam" id="PF13445">
    <property type="entry name" value="zf-RING_UBOX"/>
    <property type="match status" value="1"/>
</dbReference>
<dbReference type="InterPro" id="IPR013083">
    <property type="entry name" value="Znf_RING/FYVE/PHD"/>
</dbReference>
<evidence type="ECO:0000256" key="1">
    <source>
        <dbReference type="ARBA" id="ARBA00008518"/>
    </source>
</evidence>
<evidence type="ECO:0000256" key="10">
    <source>
        <dbReference type="PROSITE-ProRule" id="PRU00087"/>
    </source>
</evidence>
<dbReference type="InterPro" id="IPR017907">
    <property type="entry name" value="Znf_RING_CS"/>
</dbReference>
<dbReference type="Gene3D" id="2.120.10.30">
    <property type="entry name" value="TolB, C-terminal domain"/>
    <property type="match status" value="1"/>
</dbReference>
<evidence type="ECO:0000256" key="5">
    <source>
        <dbReference type="ARBA" id="ARBA00022737"/>
    </source>
</evidence>
<feature type="repeat" description="NHL" evidence="11">
    <location>
        <begin position="636"/>
        <end position="679"/>
    </location>
</feature>